<dbReference type="InParanoid" id="A0A1C7MWI6"/>
<protein>
    <submittedName>
        <fullName evidence="1">Uncharacterized protein</fullName>
    </submittedName>
</protein>
<gene>
    <name evidence="1" type="ORF">A0J61_11133</name>
</gene>
<dbReference type="OrthoDB" id="1884855at2759"/>
<accession>A0A1C7MWI6</accession>
<evidence type="ECO:0000313" key="1">
    <source>
        <dbReference type="EMBL" id="OBZ80816.1"/>
    </source>
</evidence>
<dbReference type="Proteomes" id="UP000093000">
    <property type="component" value="Unassembled WGS sequence"/>
</dbReference>
<reference evidence="1 2" key="1">
    <citation type="submission" date="2016-03" db="EMBL/GenBank/DDBJ databases">
        <title>Choanephora cucurbitarum.</title>
        <authorList>
            <person name="Min B."/>
            <person name="Park H."/>
            <person name="Park J.-H."/>
            <person name="Shin H.-D."/>
            <person name="Choi I.-G."/>
        </authorList>
    </citation>
    <scope>NUCLEOTIDE SEQUENCE [LARGE SCALE GENOMIC DNA]</scope>
    <source>
        <strain evidence="1 2">KUS-F28377</strain>
    </source>
</reference>
<organism evidence="1 2">
    <name type="scientific">Choanephora cucurbitarum</name>
    <dbReference type="NCBI Taxonomy" id="101091"/>
    <lineage>
        <taxon>Eukaryota</taxon>
        <taxon>Fungi</taxon>
        <taxon>Fungi incertae sedis</taxon>
        <taxon>Mucoromycota</taxon>
        <taxon>Mucoromycotina</taxon>
        <taxon>Mucoromycetes</taxon>
        <taxon>Mucorales</taxon>
        <taxon>Mucorineae</taxon>
        <taxon>Choanephoraceae</taxon>
        <taxon>Choanephoroideae</taxon>
        <taxon>Choanephora</taxon>
    </lineage>
</organism>
<feature type="non-terminal residue" evidence="1">
    <location>
        <position position="44"/>
    </location>
</feature>
<proteinExistence type="predicted"/>
<dbReference type="AlphaFoldDB" id="A0A1C7MWI6"/>
<evidence type="ECO:0000313" key="2">
    <source>
        <dbReference type="Proteomes" id="UP000093000"/>
    </source>
</evidence>
<dbReference type="EMBL" id="LUGH01001705">
    <property type="protein sequence ID" value="OBZ80816.1"/>
    <property type="molecule type" value="Genomic_DNA"/>
</dbReference>
<name>A0A1C7MWI6_9FUNG</name>
<comment type="caution">
    <text evidence="1">The sequence shown here is derived from an EMBL/GenBank/DDBJ whole genome shotgun (WGS) entry which is preliminary data.</text>
</comment>
<sequence length="44" mass="5172">MATDIVKLGQALKKEKTMRDRIHMTEMEQTERVRARIEALLSQD</sequence>
<keyword evidence="2" id="KW-1185">Reference proteome</keyword>